<gene>
    <name evidence="1" type="ORF">NPD5_3871</name>
</gene>
<evidence type="ECO:0000313" key="1">
    <source>
        <dbReference type="EMBL" id="APH16162.1"/>
    </source>
</evidence>
<sequence>MENNYVFLKLTNGFELLTPEELNNRYEIFKSKIGFKISMTKLMINEIKKDELLKVLSNKDNNELYKEYLKEIDKIMPKSMQETCFYIKVEDINEPNLKEIANTLFSVSNVTSDELSYVKELFNDVTNAFYYLRSKMFFVPLEWWDL</sequence>
<protein>
    <submittedName>
        <fullName evidence="1">Uncharacterized protein</fullName>
    </submittedName>
</protein>
<dbReference type="AlphaFoldDB" id="A0A1L3NJ50"/>
<name>A0A1L3NJ50_CLOSG</name>
<accession>A0A1L3NJ50</accession>
<organism evidence="1 2">
    <name type="scientific">Clostridium sporogenes</name>
    <dbReference type="NCBI Taxonomy" id="1509"/>
    <lineage>
        <taxon>Bacteria</taxon>
        <taxon>Bacillati</taxon>
        <taxon>Bacillota</taxon>
        <taxon>Clostridia</taxon>
        <taxon>Eubacteriales</taxon>
        <taxon>Clostridiaceae</taxon>
        <taxon>Clostridium</taxon>
    </lineage>
</organism>
<dbReference type="Proteomes" id="UP000182204">
    <property type="component" value="Chromosome"/>
</dbReference>
<reference evidence="1 2" key="1">
    <citation type="submission" date="2015-11" db="EMBL/GenBank/DDBJ databases">
        <authorList>
            <person name="Hill K.K."/>
            <person name="Shirey T.B."/>
            <person name="Raphael B."/>
            <person name="Daligault H.E."/>
            <person name="Davenport K.W."/>
            <person name="Bruce D.C."/>
            <person name="Foley B.T."/>
            <person name="Johnson S.L."/>
        </authorList>
    </citation>
    <scope>NUCLEOTIDE SEQUENCE [LARGE SCALE GENOMIC DNA]</scope>
    <source>
        <strain evidence="1 2">CDC_1632</strain>
    </source>
</reference>
<dbReference type="EMBL" id="CP013243">
    <property type="protein sequence ID" value="APH16162.1"/>
    <property type="molecule type" value="Genomic_DNA"/>
</dbReference>
<dbReference type="RefSeq" id="WP_045898983.1">
    <property type="nucleotide sequence ID" value="NZ_CP013243.1"/>
</dbReference>
<evidence type="ECO:0000313" key="2">
    <source>
        <dbReference type="Proteomes" id="UP000182204"/>
    </source>
</evidence>
<proteinExistence type="predicted"/>